<comment type="caution">
    <text evidence="2">The sequence shown here is derived from an EMBL/GenBank/DDBJ whole genome shotgun (WGS) entry which is preliminary data.</text>
</comment>
<evidence type="ECO:0000313" key="2">
    <source>
        <dbReference type="EMBL" id="KAK2177514.1"/>
    </source>
</evidence>
<evidence type="ECO:0000313" key="3">
    <source>
        <dbReference type="Proteomes" id="UP001209878"/>
    </source>
</evidence>
<feature type="compositionally biased region" description="Polar residues" evidence="1">
    <location>
        <begin position="22"/>
        <end position="35"/>
    </location>
</feature>
<name>A0AAD9KTR7_RIDPI</name>
<proteinExistence type="predicted"/>
<dbReference type="Proteomes" id="UP001209878">
    <property type="component" value="Unassembled WGS sequence"/>
</dbReference>
<feature type="region of interest" description="Disordered" evidence="1">
    <location>
        <begin position="1"/>
        <end position="73"/>
    </location>
</feature>
<feature type="compositionally biased region" description="Polar residues" evidence="1">
    <location>
        <begin position="1"/>
        <end position="15"/>
    </location>
</feature>
<accession>A0AAD9KTR7</accession>
<organism evidence="2 3">
    <name type="scientific">Ridgeia piscesae</name>
    <name type="common">Tubeworm</name>
    <dbReference type="NCBI Taxonomy" id="27915"/>
    <lineage>
        <taxon>Eukaryota</taxon>
        <taxon>Metazoa</taxon>
        <taxon>Spiralia</taxon>
        <taxon>Lophotrochozoa</taxon>
        <taxon>Annelida</taxon>
        <taxon>Polychaeta</taxon>
        <taxon>Sedentaria</taxon>
        <taxon>Canalipalpata</taxon>
        <taxon>Sabellida</taxon>
        <taxon>Siboglinidae</taxon>
        <taxon>Ridgeia</taxon>
    </lineage>
</organism>
<dbReference type="EMBL" id="JAODUO010000593">
    <property type="protein sequence ID" value="KAK2177514.1"/>
    <property type="molecule type" value="Genomic_DNA"/>
</dbReference>
<gene>
    <name evidence="2" type="ORF">NP493_594g02015</name>
</gene>
<reference evidence="2" key="1">
    <citation type="journal article" date="2023" name="Mol. Biol. Evol.">
        <title>Third-Generation Sequencing Reveals the Adaptive Role of the Epigenome in Three Deep-Sea Polychaetes.</title>
        <authorList>
            <person name="Perez M."/>
            <person name="Aroh O."/>
            <person name="Sun Y."/>
            <person name="Lan Y."/>
            <person name="Juniper S.K."/>
            <person name="Young C.R."/>
            <person name="Angers B."/>
            <person name="Qian P.Y."/>
        </authorList>
    </citation>
    <scope>NUCLEOTIDE SEQUENCE</scope>
    <source>
        <strain evidence="2">R07B-5</strain>
    </source>
</reference>
<keyword evidence="3" id="KW-1185">Reference proteome</keyword>
<sequence>MSTNPGTSANPNSADSAHRTNPKSGNKSPKQSVSPAASGRPEPVQRNDSVRNATMRRGQSDMTSVHKGERIEGGLKLLDIIPDGRLLAAGDADGAIKTGAAEVMPIR</sequence>
<evidence type="ECO:0000256" key="1">
    <source>
        <dbReference type="SAM" id="MobiDB-lite"/>
    </source>
</evidence>
<feature type="compositionally biased region" description="Basic and acidic residues" evidence="1">
    <location>
        <begin position="64"/>
        <end position="73"/>
    </location>
</feature>
<protein>
    <submittedName>
        <fullName evidence="2">Uncharacterized protein</fullName>
    </submittedName>
</protein>
<dbReference type="AlphaFoldDB" id="A0AAD9KTR7"/>